<feature type="compositionally biased region" description="Basic and acidic residues" evidence="9">
    <location>
        <begin position="1327"/>
        <end position="1339"/>
    </location>
</feature>
<feature type="compositionally biased region" description="Gly residues" evidence="9">
    <location>
        <begin position="109"/>
        <end position="122"/>
    </location>
</feature>
<feature type="compositionally biased region" description="Low complexity" evidence="9">
    <location>
        <begin position="1458"/>
        <end position="1467"/>
    </location>
</feature>
<dbReference type="Pfam" id="PF13516">
    <property type="entry name" value="LRR_6"/>
    <property type="match status" value="1"/>
</dbReference>
<dbReference type="PANTHER" id="PTHR24112">
    <property type="entry name" value="LEUCINE-RICH REPEAT, ISOFORM F-RELATED"/>
    <property type="match status" value="1"/>
</dbReference>
<evidence type="ECO:0000256" key="6">
    <source>
        <dbReference type="ARBA" id="ARBA00022614"/>
    </source>
</evidence>
<feature type="compositionally biased region" description="Basic residues" evidence="9">
    <location>
        <begin position="1153"/>
        <end position="1169"/>
    </location>
</feature>
<reference evidence="13" key="1">
    <citation type="submission" date="2025-08" db="UniProtKB">
        <authorList>
            <consortium name="RefSeq"/>
        </authorList>
    </citation>
    <scope>IDENTIFICATION</scope>
    <source>
        <tissue evidence="13">Cell line</tissue>
    </source>
</reference>
<dbReference type="Gene3D" id="2.30.29.30">
    <property type="entry name" value="Pleckstrin-homology domain (PH domain)/Phosphotyrosine-binding domain (PTB)"/>
    <property type="match status" value="1"/>
</dbReference>
<evidence type="ECO:0000313" key="13">
    <source>
        <dbReference type="RefSeq" id="XP_072587776.1"/>
    </source>
</evidence>
<evidence type="ECO:0000256" key="5">
    <source>
        <dbReference type="ARBA" id="ARBA00022490"/>
    </source>
</evidence>
<evidence type="ECO:0000313" key="12">
    <source>
        <dbReference type="Proteomes" id="UP001652641"/>
    </source>
</evidence>
<evidence type="ECO:0000256" key="3">
    <source>
        <dbReference type="ARBA" id="ARBA00007298"/>
    </source>
</evidence>
<name>A0ABM4YBW1_VULVU</name>
<feature type="compositionally biased region" description="Pro residues" evidence="9">
    <location>
        <begin position="1170"/>
        <end position="1180"/>
    </location>
</feature>
<dbReference type="InterPro" id="IPR041245">
    <property type="entry name" value="CARMIL_PH"/>
</dbReference>
<feature type="region of interest" description="Disordered" evidence="9">
    <location>
        <begin position="1"/>
        <end position="141"/>
    </location>
</feature>
<feature type="compositionally biased region" description="Pro residues" evidence="9">
    <location>
        <begin position="1541"/>
        <end position="1560"/>
    </location>
</feature>
<dbReference type="Proteomes" id="UP001652641">
    <property type="component" value="Chromosome 12"/>
</dbReference>
<evidence type="ECO:0000256" key="9">
    <source>
        <dbReference type="SAM" id="MobiDB-lite"/>
    </source>
</evidence>
<feature type="compositionally biased region" description="Pro residues" evidence="9">
    <location>
        <begin position="1447"/>
        <end position="1457"/>
    </location>
</feature>
<dbReference type="InterPro" id="IPR031943">
    <property type="entry name" value="CARMIL_C"/>
</dbReference>
<proteinExistence type="inferred from homology"/>
<evidence type="ECO:0000259" key="11">
    <source>
        <dbReference type="Pfam" id="PF17888"/>
    </source>
</evidence>
<feature type="region of interest" description="Disordered" evidence="9">
    <location>
        <begin position="1066"/>
        <end position="1571"/>
    </location>
</feature>
<dbReference type="GeneID" id="112929520"/>
<feature type="domain" description="CARMIL pleckstrin homology" evidence="11">
    <location>
        <begin position="211"/>
        <end position="288"/>
    </location>
</feature>
<dbReference type="InterPro" id="IPR011993">
    <property type="entry name" value="PH-like_dom_sf"/>
</dbReference>
<protein>
    <submittedName>
        <fullName evidence="13">Capping protein, Arp2/3 and myosin-I linker protein 2 isoform X1</fullName>
    </submittedName>
</protein>
<keyword evidence="8" id="KW-0472">Membrane</keyword>
<organism evidence="12 13">
    <name type="scientific">Vulpes vulpes</name>
    <name type="common">Red fox</name>
    <dbReference type="NCBI Taxonomy" id="9627"/>
    <lineage>
        <taxon>Eukaryota</taxon>
        <taxon>Metazoa</taxon>
        <taxon>Chordata</taxon>
        <taxon>Craniata</taxon>
        <taxon>Vertebrata</taxon>
        <taxon>Euteleostomi</taxon>
        <taxon>Mammalia</taxon>
        <taxon>Eutheria</taxon>
        <taxon>Laurasiatheria</taxon>
        <taxon>Carnivora</taxon>
        <taxon>Caniformia</taxon>
        <taxon>Canidae</taxon>
        <taxon>Vulpes</taxon>
    </lineage>
</organism>
<feature type="compositionally biased region" description="Basic and acidic residues" evidence="9">
    <location>
        <begin position="1366"/>
        <end position="1382"/>
    </location>
</feature>
<comment type="similarity">
    <text evidence="3">Belongs to the CARMIL family.</text>
</comment>
<feature type="domain" description="CARMIL C-terminal" evidence="10">
    <location>
        <begin position="951"/>
        <end position="1246"/>
    </location>
</feature>
<dbReference type="RefSeq" id="XP_072587776.1">
    <property type="nucleotide sequence ID" value="XM_072731675.1"/>
</dbReference>
<keyword evidence="12" id="KW-1185">Reference proteome</keyword>
<accession>A0ABM4YBW1</accession>
<dbReference type="InterPro" id="IPR001611">
    <property type="entry name" value="Leu-rich_rpt"/>
</dbReference>
<comment type="subcellular location">
    <subcellularLocation>
        <location evidence="1">Cell membrane</location>
    </subcellularLocation>
    <subcellularLocation>
        <location evidence="2">Cytoplasm</location>
    </subcellularLocation>
</comment>
<keyword evidence="5" id="KW-0963">Cytoplasm</keyword>
<feature type="compositionally biased region" description="Low complexity" evidence="9">
    <location>
        <begin position="1107"/>
        <end position="1128"/>
    </location>
</feature>
<feature type="region of interest" description="Disordered" evidence="9">
    <location>
        <begin position="835"/>
        <end position="858"/>
    </location>
</feature>
<keyword evidence="4" id="KW-1003">Cell membrane</keyword>
<evidence type="ECO:0000256" key="2">
    <source>
        <dbReference type="ARBA" id="ARBA00004496"/>
    </source>
</evidence>
<dbReference type="InterPro" id="IPR032675">
    <property type="entry name" value="LRR_dom_sf"/>
</dbReference>
<dbReference type="Pfam" id="PF16000">
    <property type="entry name" value="CARMIL_C"/>
    <property type="match status" value="1"/>
</dbReference>
<keyword evidence="6" id="KW-0433">Leucine-rich repeat</keyword>
<gene>
    <name evidence="13" type="primary">CARMIL2</name>
</gene>
<dbReference type="InterPro" id="IPR051279">
    <property type="entry name" value="PP1-Reg/Actin-Interact_Protein"/>
</dbReference>
<feature type="compositionally biased region" description="Basic and acidic residues" evidence="9">
    <location>
        <begin position="835"/>
        <end position="846"/>
    </location>
</feature>
<evidence type="ECO:0000256" key="1">
    <source>
        <dbReference type="ARBA" id="ARBA00004236"/>
    </source>
</evidence>
<dbReference type="SUPFAM" id="SSF52047">
    <property type="entry name" value="RNI-like"/>
    <property type="match status" value="2"/>
</dbReference>
<dbReference type="Pfam" id="PF17888">
    <property type="entry name" value="Carm_PH"/>
    <property type="match status" value="1"/>
</dbReference>
<keyword evidence="7" id="KW-0677">Repeat</keyword>
<feature type="compositionally biased region" description="Polar residues" evidence="9">
    <location>
        <begin position="1420"/>
        <end position="1433"/>
    </location>
</feature>
<sequence length="1571" mass="168837">MLLAEQTLLLAAPCPPPQPDFGGQTRVGCRDSPSGQRPLVPAARTAARGGSSGLGPTRGARHERDPLPPSVPSPLPLPHGCPARGAPARQGGRTAGTLPPLPPPPTSPGRGGRGGEEPGWGRPGRKPRVPSAAGGAGGCSAGRAPRLPVCAPARNCFSELVGPPRGPMAQTPDGGISCELRGEITRFLWPKEAELLLQTWLPEREGAERGHVLALLRWRAYLLHTCLPLRVDCTFSYLEVQAMALQETPPQVTFELESLPELVLEFPGVAALEQLAQHIAAAIKKVFPCSTLGKLFRRPTSPSMLARLERSSPSEDTVPSSPCGGFLETYEALCDYNGFPFREEIQWDVDTIYHRQGCRHFSLCDFSHLGSRDLALSVAALSYNLWFQCLSCVDMKLSLEVSEQILHMMSQSSHLEELVLENCGLRGDFVRRLAQALAGHSSSALRELSLNGNLLDDRGVTALSRHLEHRPGALRRLGLAHTGLTPRGMRSLGRALAANVAFDTALTHLDLSGNPGALGASQDNGGLYAFLSRPNVLTFLNLAATDAALDTLFAALARGCCPSLRHLDASRNVFSRTKSRAAPAALQRFLSRAGTLRHLGLAGCRLPPDALRALLEGLALNTHTGDLHLDLSACELRSAGAQVIQDLVCDAGAVSSLDLADNGFGSDMVTLVLAIGRSRSLRHVALGRNFNVRCKETLDDVLHRIVQLMQDDDCPLQSLSVAESRLKQASSVLLRALGTNPNLTALDISGNAMGDTGAKMLAKALRVNTRLRSVVWDRNHTSALGLLDVAQALEQNRSLKAMPLPLNDVAQAHRSRPELTARAVHQIQACLLRNNRADHASSDRMPRPRPPGLVSDPSEQEVNELCQSVQEHMELLGCGAGPQGEAAVHQAEDAIQNANFSLSILPILYEAGRSPSHQWQLRQKLEGLLGQVGEVCRKDIQDFTQATLDTTRSLCPQMLQGSRWREQLEGVLVGSRGLPELLPEHLLQDAFTRLRDMRLSVTGTLAESIVAQALEGLNAARDRLVENLARQATVAMPLAIPALDGGETSPLGPGELEGLFFPEEVKEKQEDEEEQKDDSPPQKWPESSQCLHLVPSTHSAAEEPEPELAAPGEDAEPQAGPSARGSPSPAAPGPQAGPLPRMDLPPSGQPLRHPTRARPRPRRQHHHRPPPGGPQVPPALPQEGNGLSARVDEGVEEFFSKRLIQQDRLWVPEEDPANEGGATPVPRTLRKKLGTLFAFKKPRSTRGPRPDLETSPGAAPRTRKTTLGDLLRPPARPGRGEEPGGAEGGTSSPDPARRSRPRYTRESKAYSMILLPAEEEEETLGARPDKRRPLERGDTELAPSFEQRVQVMLQRIGVSRSSGSAEGKRKQSKDGEIKKAGSDGDIMDSSTEAPPISIKSRTHSVSADPSCRPGPGGQGPESTSWKTLGQQLNAELRGRGWGQQDGPGPPSPCPSPSPRRASPSPDSLGLPEDPCLGPRNEDGQLRPRPLSAGRRAVSVHEDQLQAPVERPLRLQRSPVLKRRPKLEAPSSPSLGSGLGTQPPPPQPTEPSSPEPTPPSPATDQRGGGPNP</sequence>
<evidence type="ECO:0000256" key="4">
    <source>
        <dbReference type="ARBA" id="ARBA00022475"/>
    </source>
</evidence>
<evidence type="ECO:0000259" key="10">
    <source>
        <dbReference type="Pfam" id="PF16000"/>
    </source>
</evidence>
<evidence type="ECO:0000256" key="7">
    <source>
        <dbReference type="ARBA" id="ARBA00022737"/>
    </source>
</evidence>
<dbReference type="Gene3D" id="3.80.10.10">
    <property type="entry name" value="Ribonuclease Inhibitor"/>
    <property type="match status" value="1"/>
</dbReference>
<dbReference type="SMART" id="SM00368">
    <property type="entry name" value="LRR_RI"/>
    <property type="match status" value="5"/>
</dbReference>
<evidence type="ECO:0000256" key="8">
    <source>
        <dbReference type="ARBA" id="ARBA00023136"/>
    </source>
</evidence>
<feature type="compositionally biased region" description="Pro residues" evidence="9">
    <location>
        <begin position="67"/>
        <end position="79"/>
    </location>
</feature>
<dbReference type="PANTHER" id="PTHR24112:SF32">
    <property type="entry name" value="CAPPING PROTEIN, ARP2_3 AND MYOSIN-I LINKER PROTEIN 2"/>
    <property type="match status" value="1"/>
</dbReference>